<evidence type="ECO:0000313" key="2">
    <source>
        <dbReference type="WBParaSite" id="Csp11.Scaffold455.g1350.t1"/>
    </source>
</evidence>
<dbReference type="AlphaFoldDB" id="A0A1I7T0Y6"/>
<protein>
    <submittedName>
        <fullName evidence="2">7TM_GPCR_Srx domain-containing protein</fullName>
    </submittedName>
</protein>
<keyword evidence="1" id="KW-1185">Reference proteome</keyword>
<reference evidence="2" key="1">
    <citation type="submission" date="2016-11" db="UniProtKB">
        <authorList>
            <consortium name="WormBaseParasite"/>
        </authorList>
    </citation>
    <scope>IDENTIFICATION</scope>
</reference>
<dbReference type="WBParaSite" id="Csp11.Scaffold455.g1350.t1">
    <property type="protein sequence ID" value="Csp11.Scaffold455.g1350.t1"/>
    <property type="gene ID" value="Csp11.Scaffold455.g1350"/>
</dbReference>
<name>A0A1I7T0Y6_9PELO</name>
<proteinExistence type="predicted"/>
<sequence length="80" mass="9061">MSSEFQVITGMNRFTELGLSVIFQCTIGYSLEVTSKVKAITETGLSVAKNYPSDIQTHQRTWNFSTLRGALNGFTWFFRT</sequence>
<accession>A0A1I7T0Y6</accession>
<evidence type="ECO:0000313" key="1">
    <source>
        <dbReference type="Proteomes" id="UP000095282"/>
    </source>
</evidence>
<dbReference type="Proteomes" id="UP000095282">
    <property type="component" value="Unplaced"/>
</dbReference>
<organism evidence="1 2">
    <name type="scientific">Caenorhabditis tropicalis</name>
    <dbReference type="NCBI Taxonomy" id="1561998"/>
    <lineage>
        <taxon>Eukaryota</taxon>
        <taxon>Metazoa</taxon>
        <taxon>Ecdysozoa</taxon>
        <taxon>Nematoda</taxon>
        <taxon>Chromadorea</taxon>
        <taxon>Rhabditida</taxon>
        <taxon>Rhabditina</taxon>
        <taxon>Rhabditomorpha</taxon>
        <taxon>Rhabditoidea</taxon>
        <taxon>Rhabditidae</taxon>
        <taxon>Peloderinae</taxon>
        <taxon>Caenorhabditis</taxon>
    </lineage>
</organism>